<organism evidence="1 2">
    <name type="scientific">Acidianus hospitalis</name>
    <dbReference type="NCBI Taxonomy" id="563177"/>
    <lineage>
        <taxon>Archaea</taxon>
        <taxon>Thermoproteota</taxon>
        <taxon>Thermoprotei</taxon>
        <taxon>Sulfolobales</taxon>
        <taxon>Sulfolobaceae</taxon>
        <taxon>Acidianus</taxon>
    </lineage>
</organism>
<protein>
    <submittedName>
        <fullName evidence="1">Uncharacterized protein</fullName>
    </submittedName>
</protein>
<dbReference type="RefSeq" id="WP_013777065.1">
    <property type="nucleotide sequence ID" value="NC_015518.1"/>
</dbReference>
<evidence type="ECO:0000313" key="1">
    <source>
        <dbReference type="EMBL" id="PVU74581.1"/>
    </source>
</evidence>
<gene>
    <name evidence="1" type="ORF">DDW13_06870</name>
</gene>
<reference evidence="1 2" key="1">
    <citation type="journal article" date="2015" name="Appl. Environ. Microbiol.">
        <title>Nanoarchaeota, Their Sulfolobales Host, and Nanoarchaeota Virus Distribution across Yellowstone National Park Hot Springs.</title>
        <authorList>
            <person name="Munson-McGee J.H."/>
            <person name="Field E.K."/>
            <person name="Bateson M."/>
            <person name="Rooney C."/>
            <person name="Stepanauskas R."/>
            <person name="Young M.J."/>
        </authorList>
    </citation>
    <scope>NUCLEOTIDE SEQUENCE [LARGE SCALE GENOMIC DNA]</scope>
    <source>
        <strain evidence="1">SCGC AC-742_N10</strain>
    </source>
</reference>
<proteinExistence type="predicted"/>
<sequence>MQKLSISLLDAIERVRKLKENHEVFPFIAGKVVSFMIKSPSGLEEITFVERGEEGVDVFYTSEKVFKEVMGENNQ</sequence>
<dbReference type="Proteomes" id="UP000245638">
    <property type="component" value="Unassembled WGS sequence"/>
</dbReference>
<dbReference type="AlphaFoldDB" id="A0A2T9X3G2"/>
<dbReference type="EMBL" id="QEFD01000200">
    <property type="protein sequence ID" value="PVU74581.1"/>
    <property type="molecule type" value="Genomic_DNA"/>
</dbReference>
<accession>A0A2T9X3G2</accession>
<comment type="caution">
    <text evidence="1">The sequence shown here is derived from an EMBL/GenBank/DDBJ whole genome shotgun (WGS) entry which is preliminary data.</text>
</comment>
<evidence type="ECO:0000313" key="2">
    <source>
        <dbReference type="Proteomes" id="UP000245638"/>
    </source>
</evidence>
<name>A0A2T9X3G2_9CREN</name>